<feature type="region of interest" description="Disordered" evidence="1">
    <location>
        <begin position="53"/>
        <end position="116"/>
    </location>
</feature>
<dbReference type="Pfam" id="PF26526">
    <property type="entry name" value="DUF8175"/>
    <property type="match status" value="1"/>
</dbReference>
<evidence type="ECO:0000313" key="4">
    <source>
        <dbReference type="EMBL" id="NIK55324.1"/>
    </source>
</evidence>
<proteinExistence type="predicted"/>
<sequence length="270" mass="27513">MSKDQEEKSPYGAGFVAACIVVGAVLICGLTIVVVGRGSSSQASTGAQSVGTAVAAQPTKGPPAQPTNGPAAAAATPLEGAAESTGPGRGGRSGCDLPVGDQAVPTSAPAPDGWEVSRRVVVPRSSSFGPGRTDSDGFRRCFAHSPTGAVFAAYNAIAAIADQTKLLGTLDKLMVPGPATDSLIRQVGTQAPSGDTSTVQLVGYRIIDAGQDRVTVMLAMPVESVYMSATLTLVWFHGDWRVQPPQPGAAVGAPFAQHRDLGDFVKWSGI</sequence>
<evidence type="ECO:0000313" key="5">
    <source>
        <dbReference type="Proteomes" id="UP000555407"/>
    </source>
</evidence>
<dbReference type="InterPro" id="IPR058488">
    <property type="entry name" value="DUF8175"/>
</dbReference>
<evidence type="ECO:0000256" key="1">
    <source>
        <dbReference type="SAM" id="MobiDB-lite"/>
    </source>
</evidence>
<evidence type="ECO:0000256" key="2">
    <source>
        <dbReference type="SAM" id="Phobius"/>
    </source>
</evidence>
<gene>
    <name evidence="4" type="ORF">BJY22_001041</name>
</gene>
<keyword evidence="2" id="KW-0472">Membrane</keyword>
<keyword evidence="2" id="KW-0812">Transmembrane</keyword>
<protein>
    <recommendedName>
        <fullName evidence="3">DUF8175 domain-containing protein</fullName>
    </recommendedName>
</protein>
<feature type="domain" description="DUF8175" evidence="3">
    <location>
        <begin position="82"/>
        <end position="265"/>
    </location>
</feature>
<accession>A0A7X5ZZQ2</accession>
<feature type="transmembrane region" description="Helical" evidence="2">
    <location>
        <begin position="12"/>
        <end position="35"/>
    </location>
</feature>
<reference evidence="4 5" key="1">
    <citation type="submission" date="2020-03" db="EMBL/GenBank/DDBJ databases">
        <title>Sequencing the genomes of 1000 actinobacteria strains.</title>
        <authorList>
            <person name="Klenk H.-P."/>
        </authorList>
    </citation>
    <scope>NUCLEOTIDE SEQUENCE [LARGE SCALE GENOMIC DNA]</scope>
    <source>
        <strain evidence="4 5">DSM 45490</strain>
    </source>
</reference>
<dbReference type="Proteomes" id="UP000555407">
    <property type="component" value="Unassembled WGS sequence"/>
</dbReference>
<name>A0A7X5ZZQ2_9ACTN</name>
<organism evidence="4 5">
    <name type="scientific">Kribbella shirazensis</name>
    <dbReference type="NCBI Taxonomy" id="1105143"/>
    <lineage>
        <taxon>Bacteria</taxon>
        <taxon>Bacillati</taxon>
        <taxon>Actinomycetota</taxon>
        <taxon>Actinomycetes</taxon>
        <taxon>Propionibacteriales</taxon>
        <taxon>Kribbellaceae</taxon>
        <taxon>Kribbella</taxon>
    </lineage>
</organism>
<dbReference type="AlphaFoldDB" id="A0A7X5ZZQ2"/>
<dbReference type="RefSeq" id="WP_167204016.1">
    <property type="nucleotide sequence ID" value="NZ_JAASRO010000001.1"/>
</dbReference>
<dbReference type="PROSITE" id="PS51257">
    <property type="entry name" value="PROKAR_LIPOPROTEIN"/>
    <property type="match status" value="1"/>
</dbReference>
<evidence type="ECO:0000259" key="3">
    <source>
        <dbReference type="Pfam" id="PF26526"/>
    </source>
</evidence>
<dbReference type="EMBL" id="JAASRO010000001">
    <property type="protein sequence ID" value="NIK55324.1"/>
    <property type="molecule type" value="Genomic_DNA"/>
</dbReference>
<keyword evidence="5" id="KW-1185">Reference proteome</keyword>
<comment type="caution">
    <text evidence="4">The sequence shown here is derived from an EMBL/GenBank/DDBJ whole genome shotgun (WGS) entry which is preliminary data.</text>
</comment>
<keyword evidence="2" id="KW-1133">Transmembrane helix</keyword>
<feature type="compositionally biased region" description="Low complexity" evidence="1">
    <location>
        <begin position="66"/>
        <end position="82"/>
    </location>
</feature>